<reference evidence="1" key="2">
    <citation type="submission" date="2018-07" db="EMBL/GenBank/DDBJ databases">
        <authorList>
            <consortium name="NCBI Pathogen Detection Project"/>
        </authorList>
    </citation>
    <scope>NUCLEOTIDE SEQUENCE</scope>
    <source>
        <strain evidence="1">405-87</strain>
    </source>
</reference>
<protein>
    <submittedName>
        <fullName evidence="1">Pyocin activator protein PrtN</fullName>
    </submittedName>
</protein>
<dbReference type="AlphaFoldDB" id="A0A753EHV7"/>
<dbReference type="InterPro" id="IPR020518">
    <property type="entry name" value="Tscrpt_reg_PrtN"/>
</dbReference>
<name>A0A753EHV7_SALHO</name>
<dbReference type="EMBL" id="DAAWID010000007">
    <property type="protein sequence ID" value="HAF7987243.1"/>
    <property type="molecule type" value="Genomic_DNA"/>
</dbReference>
<dbReference type="GO" id="GO:0006355">
    <property type="term" value="P:regulation of DNA-templated transcription"/>
    <property type="evidence" value="ECO:0007669"/>
    <property type="project" value="InterPro"/>
</dbReference>
<proteinExistence type="predicted"/>
<sequence length="84" mass="9660">MNTMFLLMAEYETPAVPLSDICEKYLGIKPSTAESKASLGQLCLPTFRLGESQKSPRLVYLQDLAELIDRKRKEAKEFLEYMNR</sequence>
<organism evidence="1">
    <name type="scientific">Salmonella enterica subsp. houtenae serovar 45:g,z51:-</name>
    <dbReference type="NCBI Taxonomy" id="1967611"/>
    <lineage>
        <taxon>Bacteria</taxon>
        <taxon>Pseudomonadati</taxon>
        <taxon>Pseudomonadota</taxon>
        <taxon>Gammaproteobacteria</taxon>
        <taxon>Enterobacterales</taxon>
        <taxon>Enterobacteriaceae</taxon>
        <taxon>Salmonella</taxon>
    </lineage>
</organism>
<accession>A0A753EHV7</accession>
<dbReference type="Pfam" id="PF11112">
    <property type="entry name" value="PyocinActivator"/>
    <property type="match status" value="1"/>
</dbReference>
<gene>
    <name evidence="1" type="ORF">GND80_001951</name>
</gene>
<comment type="caution">
    <text evidence="1">The sequence shown here is derived from an EMBL/GenBank/DDBJ whole genome shotgun (WGS) entry which is preliminary data.</text>
</comment>
<reference evidence="1" key="1">
    <citation type="journal article" date="2018" name="Genome Biol.">
        <title>SKESA: strategic k-mer extension for scrupulous assemblies.</title>
        <authorList>
            <person name="Souvorov A."/>
            <person name="Agarwala R."/>
            <person name="Lipman D.J."/>
        </authorList>
    </citation>
    <scope>NUCLEOTIDE SEQUENCE</scope>
    <source>
        <strain evidence="1">405-87</strain>
    </source>
</reference>
<evidence type="ECO:0000313" key="1">
    <source>
        <dbReference type="EMBL" id="HAF7987243.1"/>
    </source>
</evidence>